<protein>
    <recommendedName>
        <fullName evidence="3">Beta-lactamase-related domain-containing protein</fullName>
    </recommendedName>
</protein>
<comment type="similarity">
    <text evidence="1">Belongs to the class-A beta-lactamase family.</text>
</comment>
<dbReference type="Gene3D" id="3.40.710.10">
    <property type="entry name" value="DD-peptidase/beta-lactamase superfamily"/>
    <property type="match status" value="1"/>
</dbReference>
<dbReference type="OrthoDB" id="428260at2759"/>
<sequence>MASETFEERVERACKNREIPGTILVGEDKEGKLRYEKVFGRRSLKDLSKPDPLTLDATMWLASCTKLPTTVAVMQCVEKGLLKLEDDITGILPEFKDVKILTGFDESNNVFLLETNQLSRHLLTHLSGLSYAVFMMARYGAQIIGEPTLNVQRSLTEEFKFPLLFAPGEAWEYGVGIDWAGAMVERVTGTTLEEYVNENTWGGLGVKSMTFHPKRNPAVFEKLTDMSLRGGGINEMGTAIDLEGIVEYTDDRVWNLETPDSQGGAGSFGSPLDYQKLLHSICKDDEKILKKTTVDLMFQDHLTPEAKKAFNQMLEISELNEAYGGIPRGIEVTYGLGGMISLNDNPGGRRAGTMNWGGYPNLLWFIDRKGGMSGIIGSQICPLGDVNNNSLFRMWE</sequence>
<evidence type="ECO:0000256" key="1">
    <source>
        <dbReference type="ARBA" id="ARBA00009009"/>
    </source>
</evidence>
<proteinExistence type="inferred from homology"/>
<comment type="caution">
    <text evidence="4">The sequence shown here is derived from an EMBL/GenBank/DDBJ whole genome shotgun (WGS) entry which is preliminary data.</text>
</comment>
<dbReference type="PANTHER" id="PTHR43283:SF17">
    <property type="entry name" value="(LOVD), PUTATIVE (AFU_ORTHOLOGUE AFUA_5G00920)-RELATED"/>
    <property type="match status" value="1"/>
</dbReference>
<dbReference type="InterPro" id="IPR050789">
    <property type="entry name" value="Diverse_Enzym_Activities"/>
</dbReference>
<dbReference type="PANTHER" id="PTHR43283">
    <property type="entry name" value="BETA-LACTAMASE-RELATED"/>
    <property type="match status" value="1"/>
</dbReference>
<keyword evidence="5" id="KW-1185">Reference proteome</keyword>
<evidence type="ECO:0000259" key="3">
    <source>
        <dbReference type="Pfam" id="PF00144"/>
    </source>
</evidence>
<dbReference type="InterPro" id="IPR012338">
    <property type="entry name" value="Beta-lactam/transpept-like"/>
</dbReference>
<dbReference type="AlphaFoldDB" id="A0A8H4VVM5"/>
<dbReference type="Pfam" id="PF00144">
    <property type="entry name" value="Beta-lactamase"/>
    <property type="match status" value="1"/>
</dbReference>
<dbReference type="InterPro" id="IPR001466">
    <property type="entry name" value="Beta-lactam-related"/>
</dbReference>
<organism evidence="4 5">
    <name type="scientific">Cudoniella acicularis</name>
    <dbReference type="NCBI Taxonomy" id="354080"/>
    <lineage>
        <taxon>Eukaryota</taxon>
        <taxon>Fungi</taxon>
        <taxon>Dikarya</taxon>
        <taxon>Ascomycota</taxon>
        <taxon>Pezizomycotina</taxon>
        <taxon>Leotiomycetes</taxon>
        <taxon>Helotiales</taxon>
        <taxon>Tricladiaceae</taxon>
        <taxon>Cudoniella</taxon>
    </lineage>
</organism>
<gene>
    <name evidence="4" type="ORF">G7Y89_g13890</name>
</gene>
<dbReference type="EMBL" id="JAAMPI010001708">
    <property type="protein sequence ID" value="KAF4624283.1"/>
    <property type="molecule type" value="Genomic_DNA"/>
</dbReference>
<dbReference type="GO" id="GO:0016787">
    <property type="term" value="F:hydrolase activity"/>
    <property type="evidence" value="ECO:0007669"/>
    <property type="project" value="UniProtKB-KW"/>
</dbReference>
<evidence type="ECO:0000313" key="4">
    <source>
        <dbReference type="EMBL" id="KAF4624283.1"/>
    </source>
</evidence>
<name>A0A8H4VVM5_9HELO</name>
<evidence type="ECO:0000313" key="5">
    <source>
        <dbReference type="Proteomes" id="UP000566819"/>
    </source>
</evidence>
<evidence type="ECO:0000256" key="2">
    <source>
        <dbReference type="ARBA" id="ARBA00022801"/>
    </source>
</evidence>
<dbReference type="SUPFAM" id="SSF56601">
    <property type="entry name" value="beta-lactamase/transpeptidase-like"/>
    <property type="match status" value="1"/>
</dbReference>
<accession>A0A8H4VVM5</accession>
<feature type="domain" description="Beta-lactamase-related" evidence="3">
    <location>
        <begin position="29"/>
        <end position="373"/>
    </location>
</feature>
<reference evidence="4 5" key="1">
    <citation type="submission" date="2020-03" db="EMBL/GenBank/DDBJ databases">
        <title>Draft Genome Sequence of Cudoniella acicularis.</title>
        <authorList>
            <person name="Buettner E."/>
            <person name="Kellner H."/>
        </authorList>
    </citation>
    <scope>NUCLEOTIDE SEQUENCE [LARGE SCALE GENOMIC DNA]</scope>
    <source>
        <strain evidence="4 5">DSM 108380</strain>
    </source>
</reference>
<dbReference type="Proteomes" id="UP000566819">
    <property type="component" value="Unassembled WGS sequence"/>
</dbReference>
<keyword evidence="2" id="KW-0378">Hydrolase</keyword>